<dbReference type="SUPFAM" id="SSF54593">
    <property type="entry name" value="Glyoxalase/Bleomycin resistance protein/Dihydroxybiphenyl dioxygenase"/>
    <property type="match status" value="1"/>
</dbReference>
<evidence type="ECO:0008006" key="3">
    <source>
        <dbReference type="Google" id="ProtNLM"/>
    </source>
</evidence>
<dbReference type="Proteomes" id="UP000031057">
    <property type="component" value="Unassembled WGS sequence"/>
</dbReference>
<proteinExistence type="predicted"/>
<keyword evidence="2" id="KW-1185">Reference proteome</keyword>
<dbReference type="STRING" id="1348853.LK12_17925"/>
<evidence type="ECO:0000313" key="2">
    <source>
        <dbReference type="Proteomes" id="UP000031057"/>
    </source>
</evidence>
<dbReference type="InterPro" id="IPR029068">
    <property type="entry name" value="Glyas_Bleomycin-R_OHBP_Dase"/>
</dbReference>
<accession>A0A0B1ZKE1</accession>
<name>A0A0B1ZKE1_9SPHN</name>
<gene>
    <name evidence="1" type="ORF">LK12_17925</name>
</gene>
<evidence type="ECO:0000313" key="1">
    <source>
        <dbReference type="EMBL" id="KHK89804.1"/>
    </source>
</evidence>
<dbReference type="AlphaFoldDB" id="A0A0B1ZKE1"/>
<dbReference type="EMBL" id="JTDI01000006">
    <property type="protein sequence ID" value="KHK89804.1"/>
    <property type="molecule type" value="Genomic_DNA"/>
</dbReference>
<comment type="caution">
    <text evidence="1">The sequence shown here is derived from an EMBL/GenBank/DDBJ whole genome shotgun (WGS) entry which is preliminary data.</text>
</comment>
<organism evidence="1 2">
    <name type="scientific">Novosphingobium malaysiense</name>
    <dbReference type="NCBI Taxonomy" id="1348853"/>
    <lineage>
        <taxon>Bacteria</taxon>
        <taxon>Pseudomonadati</taxon>
        <taxon>Pseudomonadota</taxon>
        <taxon>Alphaproteobacteria</taxon>
        <taxon>Sphingomonadales</taxon>
        <taxon>Sphingomonadaceae</taxon>
        <taxon>Novosphingobium</taxon>
    </lineage>
</organism>
<protein>
    <recommendedName>
        <fullName evidence="3">VOC domain-containing protein</fullName>
    </recommendedName>
</protein>
<reference evidence="1 2" key="1">
    <citation type="submission" date="2014-10" db="EMBL/GenBank/DDBJ databases">
        <title>Genome sequence of Novosphingobium malaysiense MUSC 273(T).</title>
        <authorList>
            <person name="Lee L.-H."/>
        </authorList>
    </citation>
    <scope>NUCLEOTIDE SEQUENCE [LARGE SCALE GENOMIC DNA]</scope>
    <source>
        <strain evidence="1 2">MUSC 273</strain>
    </source>
</reference>
<sequence length="163" mass="18425">MYPGFQQVAYVTNDVDAAVDSLRKAYAVEKWFRVDDFSFAMASGKDVHIQVAIANLGGTQFEIIKPVGGDDAMYRDALDDKPGFQLVFHHLCKVFDEEAQLREHRDYLKGLGVPMPMDNCDSPSNGIAFALYCDFRDTLGHYLEYAWFTDAGREWAKQIPQNG</sequence>
<dbReference type="Gene3D" id="3.10.180.10">
    <property type="entry name" value="2,3-Dihydroxybiphenyl 1,2-Dioxygenase, domain 1"/>
    <property type="match status" value="1"/>
</dbReference>